<accession>A0A5C3LY05</accession>
<keyword evidence="1" id="KW-1133">Transmembrane helix</keyword>
<feature type="transmembrane region" description="Helical" evidence="1">
    <location>
        <begin position="99"/>
        <end position="119"/>
    </location>
</feature>
<feature type="transmembrane region" description="Helical" evidence="1">
    <location>
        <begin position="58"/>
        <end position="79"/>
    </location>
</feature>
<evidence type="ECO:0000259" key="2">
    <source>
        <dbReference type="Pfam" id="PF20152"/>
    </source>
</evidence>
<dbReference type="OrthoDB" id="3263055at2759"/>
<dbReference type="AlphaFoldDB" id="A0A5C3LY05"/>
<dbReference type="STRING" id="68775.A0A5C3LY05"/>
<evidence type="ECO:0000313" key="3">
    <source>
        <dbReference type="EMBL" id="TFK37293.1"/>
    </source>
</evidence>
<dbReference type="InterPro" id="IPR045339">
    <property type="entry name" value="DUF6534"/>
</dbReference>
<name>A0A5C3LY05_9AGAR</name>
<organism evidence="3 4">
    <name type="scientific">Crucibulum laeve</name>
    <dbReference type="NCBI Taxonomy" id="68775"/>
    <lineage>
        <taxon>Eukaryota</taxon>
        <taxon>Fungi</taxon>
        <taxon>Dikarya</taxon>
        <taxon>Basidiomycota</taxon>
        <taxon>Agaricomycotina</taxon>
        <taxon>Agaricomycetes</taxon>
        <taxon>Agaricomycetidae</taxon>
        <taxon>Agaricales</taxon>
        <taxon>Agaricineae</taxon>
        <taxon>Nidulariaceae</taxon>
        <taxon>Crucibulum</taxon>
    </lineage>
</organism>
<keyword evidence="1" id="KW-0812">Transmembrane</keyword>
<feature type="transmembrane region" description="Helical" evidence="1">
    <location>
        <begin position="171"/>
        <end position="192"/>
    </location>
</feature>
<dbReference type="Proteomes" id="UP000308652">
    <property type="component" value="Unassembled WGS sequence"/>
</dbReference>
<feature type="transmembrane region" description="Helical" evidence="1">
    <location>
        <begin position="237"/>
        <end position="255"/>
    </location>
</feature>
<evidence type="ECO:0000313" key="4">
    <source>
        <dbReference type="Proteomes" id="UP000308652"/>
    </source>
</evidence>
<evidence type="ECO:0000256" key="1">
    <source>
        <dbReference type="SAM" id="Phobius"/>
    </source>
</evidence>
<feature type="domain" description="DUF6534" evidence="2">
    <location>
        <begin position="176"/>
        <end position="263"/>
    </location>
</feature>
<reference evidence="3 4" key="1">
    <citation type="journal article" date="2019" name="Nat. Ecol. Evol.">
        <title>Megaphylogeny resolves global patterns of mushroom evolution.</title>
        <authorList>
            <person name="Varga T."/>
            <person name="Krizsan K."/>
            <person name="Foldi C."/>
            <person name="Dima B."/>
            <person name="Sanchez-Garcia M."/>
            <person name="Sanchez-Ramirez S."/>
            <person name="Szollosi G.J."/>
            <person name="Szarkandi J.G."/>
            <person name="Papp V."/>
            <person name="Albert L."/>
            <person name="Andreopoulos W."/>
            <person name="Angelini C."/>
            <person name="Antonin V."/>
            <person name="Barry K.W."/>
            <person name="Bougher N.L."/>
            <person name="Buchanan P."/>
            <person name="Buyck B."/>
            <person name="Bense V."/>
            <person name="Catcheside P."/>
            <person name="Chovatia M."/>
            <person name="Cooper J."/>
            <person name="Damon W."/>
            <person name="Desjardin D."/>
            <person name="Finy P."/>
            <person name="Geml J."/>
            <person name="Haridas S."/>
            <person name="Hughes K."/>
            <person name="Justo A."/>
            <person name="Karasinski D."/>
            <person name="Kautmanova I."/>
            <person name="Kiss B."/>
            <person name="Kocsube S."/>
            <person name="Kotiranta H."/>
            <person name="LaButti K.M."/>
            <person name="Lechner B.E."/>
            <person name="Liimatainen K."/>
            <person name="Lipzen A."/>
            <person name="Lukacs Z."/>
            <person name="Mihaltcheva S."/>
            <person name="Morgado L.N."/>
            <person name="Niskanen T."/>
            <person name="Noordeloos M.E."/>
            <person name="Ohm R.A."/>
            <person name="Ortiz-Santana B."/>
            <person name="Ovrebo C."/>
            <person name="Racz N."/>
            <person name="Riley R."/>
            <person name="Savchenko A."/>
            <person name="Shiryaev A."/>
            <person name="Soop K."/>
            <person name="Spirin V."/>
            <person name="Szebenyi C."/>
            <person name="Tomsovsky M."/>
            <person name="Tulloss R.E."/>
            <person name="Uehling J."/>
            <person name="Grigoriev I.V."/>
            <person name="Vagvolgyi C."/>
            <person name="Papp T."/>
            <person name="Martin F.M."/>
            <person name="Miettinen O."/>
            <person name="Hibbett D.S."/>
            <person name="Nagy L.G."/>
        </authorList>
    </citation>
    <scope>NUCLEOTIDE SEQUENCE [LARGE SCALE GENOMIC DNA]</scope>
    <source>
        <strain evidence="3 4">CBS 166.37</strain>
    </source>
</reference>
<feature type="transmembrane region" description="Helical" evidence="1">
    <location>
        <begin position="131"/>
        <end position="151"/>
    </location>
</feature>
<feature type="transmembrane region" description="Helical" evidence="1">
    <location>
        <begin position="204"/>
        <end position="231"/>
    </location>
</feature>
<dbReference type="EMBL" id="ML213609">
    <property type="protein sequence ID" value="TFK37293.1"/>
    <property type="molecule type" value="Genomic_DNA"/>
</dbReference>
<dbReference type="Pfam" id="PF20152">
    <property type="entry name" value="DUF6534"/>
    <property type="match status" value="1"/>
</dbReference>
<dbReference type="PANTHER" id="PTHR40465">
    <property type="entry name" value="CHROMOSOME 1, WHOLE GENOME SHOTGUN SEQUENCE"/>
    <property type="match status" value="1"/>
</dbReference>
<sequence length="338" mass="37243">MTTSASTTGLSEALPAFNNTLGAAFIGGIIASILYGITCVQTFIFLKGAQADRTYMKIIVICLWIIDTVQHIFVVHSLYYYMVSNYGNPTVAKDPTWSLVAQLIPGTTSDTLVRSVYALRIWRLTHRKQWIVIIGTLSLYYAGAAYAVAIYQLAGRLHFLDVNWLTWLFDSALPCAAAVDAFIAIVLCFKLYEKRTGFRNTDSMIKVLMVFTINTGMLMTIGSTAVFITYAANPDNFIYIGVYLPTSKIYINSLLTSLNAREYVRGPNNVVGDSAMPIFDNEGSMSLTTLSSSNKSPKSQILKSSGYPQVNFGSLTAYTTRTMPAKVDVKDDTEISTI</sequence>
<feature type="transmembrane region" description="Helical" evidence="1">
    <location>
        <begin position="20"/>
        <end position="46"/>
    </location>
</feature>
<protein>
    <recommendedName>
        <fullName evidence="2">DUF6534 domain-containing protein</fullName>
    </recommendedName>
</protein>
<keyword evidence="1" id="KW-0472">Membrane</keyword>
<gene>
    <name evidence="3" type="ORF">BDQ12DRAFT_216323</name>
</gene>
<keyword evidence="4" id="KW-1185">Reference proteome</keyword>
<proteinExistence type="predicted"/>
<dbReference type="PANTHER" id="PTHR40465:SF1">
    <property type="entry name" value="DUF6534 DOMAIN-CONTAINING PROTEIN"/>
    <property type="match status" value="1"/>
</dbReference>